<dbReference type="Pfam" id="PF05721">
    <property type="entry name" value="PhyH"/>
    <property type="match status" value="1"/>
</dbReference>
<gene>
    <name evidence="1" type="ORF">EDM22_14100</name>
</gene>
<accession>A0A3M8A5G9</accession>
<evidence type="ECO:0000313" key="2">
    <source>
        <dbReference type="Proteomes" id="UP000275048"/>
    </source>
</evidence>
<keyword evidence="2" id="KW-1185">Reference proteome</keyword>
<dbReference type="Proteomes" id="UP000275048">
    <property type="component" value="Unassembled WGS sequence"/>
</dbReference>
<organism evidence="1 2">
    <name type="scientific">Agromyces tardus</name>
    <dbReference type="NCBI Taxonomy" id="2583849"/>
    <lineage>
        <taxon>Bacteria</taxon>
        <taxon>Bacillati</taxon>
        <taxon>Actinomycetota</taxon>
        <taxon>Actinomycetes</taxon>
        <taxon>Micrococcales</taxon>
        <taxon>Microbacteriaceae</taxon>
        <taxon>Agromyces</taxon>
    </lineage>
</organism>
<comment type="caution">
    <text evidence="1">The sequence shown here is derived from an EMBL/GenBank/DDBJ whole genome shotgun (WGS) entry which is preliminary data.</text>
</comment>
<dbReference type="GO" id="GO:0005506">
    <property type="term" value="F:iron ion binding"/>
    <property type="evidence" value="ECO:0007669"/>
    <property type="project" value="UniProtKB-ARBA"/>
</dbReference>
<dbReference type="SUPFAM" id="SSF51197">
    <property type="entry name" value="Clavaminate synthase-like"/>
    <property type="match status" value="1"/>
</dbReference>
<dbReference type="Gene3D" id="2.60.120.620">
    <property type="entry name" value="q2cbj1_9rhob like domain"/>
    <property type="match status" value="1"/>
</dbReference>
<dbReference type="PANTHER" id="PTHR20883">
    <property type="entry name" value="PHYTANOYL-COA DIOXYGENASE DOMAIN CONTAINING 1"/>
    <property type="match status" value="1"/>
</dbReference>
<dbReference type="EMBL" id="RHHB01000034">
    <property type="protein sequence ID" value="RNB46376.1"/>
    <property type="molecule type" value="Genomic_DNA"/>
</dbReference>
<dbReference type="PANTHER" id="PTHR20883:SF48">
    <property type="entry name" value="ECTOINE DIOXYGENASE"/>
    <property type="match status" value="1"/>
</dbReference>
<evidence type="ECO:0000313" key="1">
    <source>
        <dbReference type="EMBL" id="RNB46376.1"/>
    </source>
</evidence>
<dbReference type="AlphaFoldDB" id="A0A3M8A5G9"/>
<dbReference type="InterPro" id="IPR008775">
    <property type="entry name" value="Phytyl_CoA_dOase-like"/>
</dbReference>
<protein>
    <recommendedName>
        <fullName evidence="3">Phytanoyl-CoA dioxygenase</fullName>
    </recommendedName>
</protein>
<dbReference type="GO" id="GO:0016706">
    <property type="term" value="F:2-oxoglutarate-dependent dioxygenase activity"/>
    <property type="evidence" value="ECO:0007669"/>
    <property type="project" value="UniProtKB-ARBA"/>
</dbReference>
<evidence type="ECO:0008006" key="3">
    <source>
        <dbReference type="Google" id="ProtNLM"/>
    </source>
</evidence>
<sequence length="335" mass="36123">MTLTDPGTAAAAPAVPAVAPRDYHLTPEEIARFDAQGYLVLRGRIPGELLARLQHAADTWIAEGRALDEGDPAASDYQWATRAGERRMFRVDYLHGKGQPASLELLGSPAVLGIAESLAGPNAVPTYESLVFKDTGDGAAIDWHQDAVHPRTHRIFNVDVYLDASRAGEGALRVAPGSHLAPVDVCQLQEEYGWDAPGVIQVELEPGDVLVHDVMVVHGSEAVTGNRLRRTIYYEFRAAEQIAAEGPWDAEWVDRRLRLLPLGLRRHARAYPGAEQFAWNVAPEFAPVVGDDDEAELRIAHLVHSPGSYCSAGSVPFTAGDGAAPEVDPIGEPTA</sequence>
<proteinExistence type="predicted"/>
<dbReference type="RefSeq" id="WP_122937725.1">
    <property type="nucleotide sequence ID" value="NZ_JBHSNT010000007.1"/>
</dbReference>
<name>A0A3M8A5G9_9MICO</name>
<dbReference type="OrthoDB" id="9796766at2"/>
<reference evidence="1 2" key="1">
    <citation type="submission" date="2018-10" db="EMBL/GenBank/DDBJ databases">
        <title>Isolation, diversity and antibacterial activity of antinobacteria from the wheat rhizosphere soil.</title>
        <authorList>
            <person name="Sun T."/>
        </authorList>
    </citation>
    <scope>NUCLEOTIDE SEQUENCE [LARGE SCALE GENOMIC DNA]</scope>
    <source>
        <strain evidence="1 2">SJ-23</strain>
    </source>
</reference>